<proteinExistence type="predicted"/>
<dbReference type="InterPro" id="IPR045865">
    <property type="entry name" value="ACT-like_dom_sf"/>
</dbReference>
<dbReference type="InterPro" id="IPR004096">
    <property type="entry name" value="V4R"/>
</dbReference>
<dbReference type="SUPFAM" id="SSF111126">
    <property type="entry name" value="Ligand-binding domain in the NO signalling and Golgi transport"/>
    <property type="match status" value="1"/>
</dbReference>
<dbReference type="InterPro" id="IPR024096">
    <property type="entry name" value="NO_sig/Golgi_transp_ligand-bd"/>
</dbReference>
<dbReference type="PANTHER" id="PTHR35090:SF1">
    <property type="entry name" value="SLR0144 PROTEIN"/>
    <property type="match status" value="1"/>
</dbReference>
<name>A0A7C4I500_CALS0</name>
<dbReference type="EMBL" id="DTCM01000014">
    <property type="protein sequence ID" value="HGL40247.1"/>
    <property type="molecule type" value="Genomic_DNA"/>
</dbReference>
<organism evidence="3">
    <name type="scientific">Caldiarchaeum subterraneum</name>
    <dbReference type="NCBI Taxonomy" id="311458"/>
    <lineage>
        <taxon>Archaea</taxon>
        <taxon>Nitrososphaerota</taxon>
        <taxon>Candidatus Caldarchaeales</taxon>
        <taxon>Candidatus Caldarchaeaceae</taxon>
        <taxon>Candidatus Caldarchaeum</taxon>
    </lineage>
</organism>
<dbReference type="AlphaFoldDB" id="A0A7C4I500"/>
<gene>
    <name evidence="3" type="ORF">ENT82_03065</name>
    <name evidence="2" type="ORF">ENU43_01055</name>
</gene>
<dbReference type="Gene3D" id="3.30.70.260">
    <property type="match status" value="1"/>
</dbReference>
<evidence type="ECO:0000313" key="2">
    <source>
        <dbReference type="EMBL" id="HGL40247.1"/>
    </source>
</evidence>
<dbReference type="PROSITE" id="PS51671">
    <property type="entry name" value="ACT"/>
    <property type="match status" value="1"/>
</dbReference>
<dbReference type="SUPFAM" id="SSF55021">
    <property type="entry name" value="ACT-like"/>
    <property type="match status" value="1"/>
</dbReference>
<dbReference type="Pfam" id="PF01842">
    <property type="entry name" value="ACT"/>
    <property type="match status" value="1"/>
</dbReference>
<dbReference type="Gene3D" id="3.30.1380.20">
    <property type="entry name" value="Trafficking protein particle complex subunit 3"/>
    <property type="match status" value="1"/>
</dbReference>
<dbReference type="PANTHER" id="PTHR35090">
    <property type="entry name" value="DNA-DIRECTED RNA POLYMERASE SUBUNIT I"/>
    <property type="match status" value="1"/>
</dbReference>
<dbReference type="InterPro" id="IPR002912">
    <property type="entry name" value="ACT_dom"/>
</dbReference>
<reference evidence="3" key="1">
    <citation type="journal article" date="2020" name="mSystems">
        <title>Genome- and Community-Level Interaction Insights into Carbon Utilization and Element Cycling Functions of Hydrothermarchaeota in Hydrothermal Sediment.</title>
        <authorList>
            <person name="Zhou Z."/>
            <person name="Liu Y."/>
            <person name="Xu W."/>
            <person name="Pan J."/>
            <person name="Luo Z.H."/>
            <person name="Li M."/>
        </authorList>
    </citation>
    <scope>NUCLEOTIDE SEQUENCE [LARGE SCALE GENOMIC DNA]</scope>
    <source>
        <strain evidence="3">SpSt-613</strain>
        <strain evidence="2">SpSt-669</strain>
    </source>
</reference>
<accession>A0A7C4I500</accession>
<sequence>MTQAIVHSPIDSPRAIYCGDREIYLFSVELVDRPGTLAEVLAVFATYGVNIANIYTTHSIYSDNRSTVEVNVAVDLTGKNVSSEQLSKSINLLNSVKRVTVVSKQLPNILVDELHFPLHLMGDRAVIYREGALGEMIHAIRRQLGTAGEALLYHVGFNIGKGAWKKIKEICGEKMHLLPKYIQYWMLVHSAARITHIEIDFEKKDFLIRAESVYECEIGRGHGKPFSNIFRGSLAGMLSEVLGVETVVETKCIAAGDPYCEFVPGKKP</sequence>
<dbReference type="SMART" id="SM00989">
    <property type="entry name" value="V4R"/>
    <property type="match status" value="1"/>
</dbReference>
<protein>
    <submittedName>
        <fullName evidence="3">ACT domain-containing protein</fullName>
    </submittedName>
</protein>
<evidence type="ECO:0000259" key="1">
    <source>
        <dbReference type="PROSITE" id="PS51671"/>
    </source>
</evidence>
<comment type="caution">
    <text evidence="3">The sequence shown here is derived from an EMBL/GenBank/DDBJ whole genome shotgun (WGS) entry which is preliminary data.</text>
</comment>
<feature type="domain" description="ACT" evidence="1">
    <location>
        <begin position="25"/>
        <end position="104"/>
    </location>
</feature>
<evidence type="ECO:0000313" key="3">
    <source>
        <dbReference type="EMBL" id="HGN90094.1"/>
    </source>
</evidence>
<dbReference type="EMBL" id="DTAD01000032">
    <property type="protein sequence ID" value="HGN90094.1"/>
    <property type="molecule type" value="Genomic_DNA"/>
</dbReference>